<feature type="region of interest" description="Disordered" evidence="1">
    <location>
        <begin position="144"/>
        <end position="165"/>
    </location>
</feature>
<dbReference type="AlphaFoldDB" id="X0YLU2"/>
<name>X0YLU2_9ZZZZ</name>
<accession>X0YLU2</accession>
<comment type="caution">
    <text evidence="2">The sequence shown here is derived from an EMBL/GenBank/DDBJ whole genome shotgun (WGS) entry which is preliminary data.</text>
</comment>
<feature type="non-terminal residue" evidence="2">
    <location>
        <position position="263"/>
    </location>
</feature>
<protein>
    <submittedName>
        <fullName evidence="2">Uncharacterized protein</fullName>
    </submittedName>
</protein>
<sequence>MKRTGLNLMSLLFTVIMAGVFNTCLMAQSVPIGINYQAVARDASGDELINRSIDVRLSIISGSPAGEVEWEEVHSEVTTSQFGLFNIIIGQGICSNGTVTSFEDIPWGDNLHFLKVEIKFDSEYLTMGTMQFLSVPYALYAQKSLEPGPQGPPGPAGDPASDDQVLSYDPQSHILSLENDDNPVDLSGLINDADADPDNELQILNLSGNKLQIKTLSDSTLINTVDIDASPVNEIQYLSIQGYRLSLSQGNFVTLPDSVKDDD</sequence>
<proteinExistence type="predicted"/>
<evidence type="ECO:0000256" key="1">
    <source>
        <dbReference type="SAM" id="MobiDB-lite"/>
    </source>
</evidence>
<evidence type="ECO:0000313" key="2">
    <source>
        <dbReference type="EMBL" id="GAG57030.1"/>
    </source>
</evidence>
<dbReference type="EMBL" id="BART01002138">
    <property type="protein sequence ID" value="GAG57030.1"/>
    <property type="molecule type" value="Genomic_DNA"/>
</dbReference>
<gene>
    <name evidence="2" type="ORF">S01H4_06780</name>
</gene>
<organism evidence="2">
    <name type="scientific">marine sediment metagenome</name>
    <dbReference type="NCBI Taxonomy" id="412755"/>
    <lineage>
        <taxon>unclassified sequences</taxon>
        <taxon>metagenomes</taxon>
        <taxon>ecological metagenomes</taxon>
    </lineage>
</organism>
<reference evidence="2" key="1">
    <citation type="journal article" date="2014" name="Front. Microbiol.">
        <title>High frequency of phylogenetically diverse reductive dehalogenase-homologous genes in deep subseafloor sedimentary metagenomes.</title>
        <authorList>
            <person name="Kawai M."/>
            <person name="Futagami T."/>
            <person name="Toyoda A."/>
            <person name="Takaki Y."/>
            <person name="Nishi S."/>
            <person name="Hori S."/>
            <person name="Arai W."/>
            <person name="Tsubouchi T."/>
            <person name="Morono Y."/>
            <person name="Uchiyama I."/>
            <person name="Ito T."/>
            <person name="Fujiyama A."/>
            <person name="Inagaki F."/>
            <person name="Takami H."/>
        </authorList>
    </citation>
    <scope>NUCLEOTIDE SEQUENCE</scope>
    <source>
        <strain evidence="2">Expedition CK06-06</strain>
    </source>
</reference>